<evidence type="ECO:0008006" key="3">
    <source>
        <dbReference type="Google" id="ProtNLM"/>
    </source>
</evidence>
<dbReference type="AlphaFoldDB" id="A0A2M9ZBI6"/>
<dbReference type="RefSeq" id="WP_100758709.1">
    <property type="nucleotide sequence ID" value="NZ_NPDT01000003.1"/>
</dbReference>
<reference evidence="1 2" key="1">
    <citation type="submission" date="2017-07" db="EMBL/GenBank/DDBJ databases">
        <title>Leptospira spp. isolated from tropical soils.</title>
        <authorList>
            <person name="Thibeaux R."/>
            <person name="Iraola G."/>
            <person name="Ferres I."/>
            <person name="Bierque E."/>
            <person name="Girault D."/>
            <person name="Soupe-Gilbert M.-E."/>
            <person name="Picardeau M."/>
            <person name="Goarant C."/>
        </authorList>
    </citation>
    <scope>NUCLEOTIDE SEQUENCE [LARGE SCALE GENOMIC DNA]</scope>
    <source>
        <strain evidence="1 2">FH2-C-A2</strain>
    </source>
</reference>
<accession>A0A2M9ZBI6</accession>
<name>A0A2M9ZBI6_9LEPT</name>
<protein>
    <recommendedName>
        <fullName evidence="3">WG repeat-containing protein</fullName>
    </recommendedName>
</protein>
<evidence type="ECO:0000313" key="1">
    <source>
        <dbReference type="EMBL" id="PJZ65801.1"/>
    </source>
</evidence>
<comment type="caution">
    <text evidence="1">The sequence shown here is derived from an EMBL/GenBank/DDBJ whole genome shotgun (WGS) entry which is preliminary data.</text>
</comment>
<proteinExistence type="predicted"/>
<organism evidence="1 2">
    <name type="scientific">Leptospira wolffii</name>
    <dbReference type="NCBI Taxonomy" id="409998"/>
    <lineage>
        <taxon>Bacteria</taxon>
        <taxon>Pseudomonadati</taxon>
        <taxon>Spirochaetota</taxon>
        <taxon>Spirochaetia</taxon>
        <taxon>Leptospirales</taxon>
        <taxon>Leptospiraceae</taxon>
        <taxon>Leptospira</taxon>
    </lineage>
</organism>
<sequence length="221" mass="25035">MELQIKPLLKKVLIISFFLLNSSANSEQVSKHNCIISNKKNELIAFCNFKSGQYGFKLFPNKSFYYGSFRKRKPNGVGIMHRVILNLSHKHFGGFEILYGVWGGGRITNIYPNVETCVANNCQRIDSSIKIFNDGINSISKTCSGRMISKSELQGACYSSDNNYIQIGNFLSSTVRGEFVLVRFDELNANYIEIQYGFIDKSGRETVYSKEQANLDFAEPK</sequence>
<dbReference type="EMBL" id="NPDT01000003">
    <property type="protein sequence ID" value="PJZ65801.1"/>
    <property type="molecule type" value="Genomic_DNA"/>
</dbReference>
<evidence type="ECO:0000313" key="2">
    <source>
        <dbReference type="Proteomes" id="UP000231912"/>
    </source>
</evidence>
<dbReference type="Proteomes" id="UP000231912">
    <property type="component" value="Unassembled WGS sequence"/>
</dbReference>
<gene>
    <name evidence="1" type="ORF">CH371_09625</name>
</gene>